<evidence type="ECO:0008006" key="3">
    <source>
        <dbReference type="Google" id="ProtNLM"/>
    </source>
</evidence>
<keyword evidence="2" id="KW-1185">Reference proteome</keyword>
<sequence length="126" mass="13316">MTVTKAGRIQGGGSPGIYLASAAKGLASFCATASDKSLDAAGQTHEILTRAEEYLAELGADKNHLVMTQVWLLDMEELEGFTTAWQQWLGDTEPPALSIVGAPAASHDSLVEIRVYASTPKETLPA</sequence>
<gene>
    <name evidence="1" type="ORF">HGQ17_13250</name>
</gene>
<evidence type="ECO:0000313" key="2">
    <source>
        <dbReference type="Proteomes" id="UP000523139"/>
    </source>
</evidence>
<reference evidence="1 2" key="1">
    <citation type="submission" date="2020-04" db="EMBL/GenBank/DDBJ databases">
        <title>Nesterenkonia sp. nov., isolated from marine sediment.</title>
        <authorList>
            <person name="Zhang G."/>
        </authorList>
    </citation>
    <scope>NUCLEOTIDE SEQUENCE [LARGE SCALE GENOMIC DNA]</scope>
    <source>
        <strain evidence="1 2">MY13</strain>
    </source>
</reference>
<name>A0A7X8YF46_9MICC</name>
<dbReference type="PANTHER" id="PTHR47328:SF1">
    <property type="entry name" value="RUTC FAMILY PROTEIN YOAB"/>
    <property type="match status" value="1"/>
</dbReference>
<dbReference type="InterPro" id="IPR035709">
    <property type="entry name" value="YoaB-like"/>
</dbReference>
<evidence type="ECO:0000313" key="1">
    <source>
        <dbReference type="EMBL" id="NLS10942.1"/>
    </source>
</evidence>
<dbReference type="SUPFAM" id="SSF55298">
    <property type="entry name" value="YjgF-like"/>
    <property type="match status" value="1"/>
</dbReference>
<dbReference type="InterPro" id="IPR006175">
    <property type="entry name" value="YjgF/YER057c/UK114"/>
</dbReference>
<protein>
    <recommendedName>
        <fullName evidence="3">RidA family protein</fullName>
    </recommendedName>
</protein>
<proteinExistence type="predicted"/>
<dbReference type="Pfam" id="PF01042">
    <property type="entry name" value="Ribonuc_L-PSP"/>
    <property type="match status" value="1"/>
</dbReference>
<dbReference type="AlphaFoldDB" id="A0A7X8YF46"/>
<dbReference type="Proteomes" id="UP000523139">
    <property type="component" value="Unassembled WGS sequence"/>
</dbReference>
<dbReference type="RefSeq" id="WP_168888429.1">
    <property type="nucleotide sequence ID" value="NZ_JABAHY010000018.1"/>
</dbReference>
<comment type="caution">
    <text evidence="1">The sequence shown here is derived from an EMBL/GenBank/DDBJ whole genome shotgun (WGS) entry which is preliminary data.</text>
</comment>
<dbReference type="Gene3D" id="3.30.1330.40">
    <property type="entry name" value="RutC-like"/>
    <property type="match status" value="1"/>
</dbReference>
<dbReference type="PANTHER" id="PTHR47328">
    <property type="match status" value="1"/>
</dbReference>
<accession>A0A7X8YF46</accession>
<dbReference type="EMBL" id="JABAHY010000018">
    <property type="protein sequence ID" value="NLS10942.1"/>
    <property type="molecule type" value="Genomic_DNA"/>
</dbReference>
<organism evidence="1 2">
    <name type="scientific">Nesterenkonia sedimenti</name>
    <dbReference type="NCBI Taxonomy" id="1463632"/>
    <lineage>
        <taxon>Bacteria</taxon>
        <taxon>Bacillati</taxon>
        <taxon>Actinomycetota</taxon>
        <taxon>Actinomycetes</taxon>
        <taxon>Micrococcales</taxon>
        <taxon>Micrococcaceae</taxon>
        <taxon>Nesterenkonia</taxon>
    </lineage>
</organism>
<dbReference type="InterPro" id="IPR035959">
    <property type="entry name" value="RutC-like_sf"/>
</dbReference>